<gene>
    <name evidence="2" type="ORF">TD3509T_1730</name>
</gene>
<feature type="signal peptide" evidence="1">
    <location>
        <begin position="1"/>
        <end position="22"/>
    </location>
</feature>
<keyword evidence="3" id="KW-1185">Reference proteome</keyword>
<evidence type="ECO:0000313" key="3">
    <source>
        <dbReference type="Proteomes" id="UP001497514"/>
    </source>
</evidence>
<feature type="chain" id="PRO_5047436582" evidence="1">
    <location>
        <begin position="23"/>
        <end position="105"/>
    </location>
</feature>
<organism evidence="2 3">
    <name type="scientific">Tenacibaculum dicentrarchi</name>
    <dbReference type="NCBI Taxonomy" id="669041"/>
    <lineage>
        <taxon>Bacteria</taxon>
        <taxon>Pseudomonadati</taxon>
        <taxon>Bacteroidota</taxon>
        <taxon>Flavobacteriia</taxon>
        <taxon>Flavobacteriales</taxon>
        <taxon>Flavobacteriaceae</taxon>
        <taxon>Tenacibaculum</taxon>
    </lineage>
</organism>
<dbReference type="RefSeq" id="WP_101902853.1">
    <property type="nucleotide sequence ID" value="NZ_JBFKZT010000001.1"/>
</dbReference>
<evidence type="ECO:0000313" key="2">
    <source>
        <dbReference type="EMBL" id="CAL2084553.1"/>
    </source>
</evidence>
<dbReference type="EMBL" id="OZ038524">
    <property type="protein sequence ID" value="CAL2084553.1"/>
    <property type="molecule type" value="Genomic_DNA"/>
</dbReference>
<reference evidence="2 3" key="1">
    <citation type="submission" date="2024-05" db="EMBL/GenBank/DDBJ databases">
        <authorList>
            <person name="Duchaud E."/>
        </authorList>
    </citation>
    <scope>NUCLEOTIDE SEQUENCE [LARGE SCALE GENOMIC DNA]</scope>
    <source>
        <strain evidence="2">Ena-SAMPLE-TAB-13-05-2024-13:56:06:370-140309</strain>
    </source>
</reference>
<accession>A0ABP1ELH6</accession>
<name>A0ABP1ELH6_9FLAO</name>
<keyword evidence="1" id="KW-0732">Signal</keyword>
<dbReference type="GeneID" id="65209848"/>
<sequence>MKIVLVIISVVSLMSFTTIENATENLRIEKEEITLGSSISLVNDTKDKVSIYTGTGFVSLNKGSKTSISCKVGKEVRWANKGRKGKVIFKIESKHCGKTLKLSKL</sequence>
<evidence type="ECO:0000256" key="1">
    <source>
        <dbReference type="SAM" id="SignalP"/>
    </source>
</evidence>
<protein>
    <submittedName>
        <fullName evidence="2">Uncharacterized protein</fullName>
    </submittedName>
</protein>
<dbReference type="Proteomes" id="UP001497514">
    <property type="component" value="Chromosome"/>
</dbReference>
<proteinExistence type="predicted"/>